<dbReference type="InterPro" id="IPR050210">
    <property type="entry name" value="tRNA_Adenine-N(6)_MTase"/>
</dbReference>
<keyword evidence="2" id="KW-0808">Transferase</keyword>
<dbReference type="InterPro" id="IPR029063">
    <property type="entry name" value="SAM-dependent_MTases_sf"/>
</dbReference>
<evidence type="ECO:0000313" key="2">
    <source>
        <dbReference type="EMBL" id="RHE38230.1"/>
    </source>
</evidence>
<dbReference type="Gene3D" id="3.40.50.150">
    <property type="entry name" value="Vaccinia Virus protein VP39"/>
    <property type="match status" value="1"/>
</dbReference>
<dbReference type="Pfam" id="PF05175">
    <property type="entry name" value="MTS"/>
    <property type="match status" value="1"/>
</dbReference>
<dbReference type="CDD" id="cd02440">
    <property type="entry name" value="AdoMet_MTases"/>
    <property type="match status" value="1"/>
</dbReference>
<dbReference type="InterPro" id="IPR007848">
    <property type="entry name" value="Small_mtfrase_dom"/>
</dbReference>
<evidence type="ECO:0000313" key="3">
    <source>
        <dbReference type="Proteomes" id="UP000283745"/>
    </source>
</evidence>
<dbReference type="Proteomes" id="UP000283745">
    <property type="component" value="Unassembled WGS sequence"/>
</dbReference>
<dbReference type="RefSeq" id="WP_015541447.1">
    <property type="nucleotide sequence ID" value="NZ_CABJFK010000012.1"/>
</dbReference>
<proteinExistence type="predicted"/>
<dbReference type="PANTHER" id="PTHR47739:SF1">
    <property type="entry name" value="TRNA1(VAL) (ADENINE(37)-N6)-METHYLTRANSFERASE"/>
    <property type="match status" value="1"/>
</dbReference>
<protein>
    <submittedName>
        <fullName evidence="2">tRNA1(Val) (Adenine(37)-N6)-methyltransferase</fullName>
    </submittedName>
</protein>
<dbReference type="AlphaFoldDB" id="A0A414J298"/>
<sequence length="250" mass="28139">MAKNPQSDLVQPNERVDDLQNGFYVIQNPEKFCFGMDAVLLSGFANIRKNETVLDMGTGTGIIPILLKSKGKGGHLTGLEIQEECADMARRSVRYNSLESDIDIICGDIKEAAATFGAASFDVVTSNPPYMIGQHGIQNPYMAKAIARHEILCTLEDVVSQAANVLKDRGRFFMVHRPFRLAEIFQVLMKYKLEPKRMQLVYPYVNKEPNMVLIEARKGCNSRISVEPPLIVYEKPGTYTKEILEIYEMI</sequence>
<name>A0A414J298_9FIRM</name>
<gene>
    <name evidence="2" type="ORF">DW740_14280</name>
</gene>
<reference evidence="2 3" key="1">
    <citation type="submission" date="2018-08" db="EMBL/GenBank/DDBJ databases">
        <title>A genome reference for cultivated species of the human gut microbiota.</title>
        <authorList>
            <person name="Zou Y."/>
            <person name="Xue W."/>
            <person name="Luo G."/>
        </authorList>
    </citation>
    <scope>NUCLEOTIDE SEQUENCE [LARGE SCALE GENOMIC DNA]</scope>
    <source>
        <strain evidence="2 3">AM28-23</strain>
    </source>
</reference>
<comment type="caution">
    <text evidence="2">The sequence shown here is derived from an EMBL/GenBank/DDBJ whole genome shotgun (WGS) entry which is preliminary data.</text>
</comment>
<dbReference type="GO" id="GO:0032259">
    <property type="term" value="P:methylation"/>
    <property type="evidence" value="ECO:0007669"/>
    <property type="project" value="UniProtKB-KW"/>
</dbReference>
<dbReference type="PANTHER" id="PTHR47739">
    <property type="entry name" value="TRNA1(VAL) (ADENINE(37)-N6)-METHYLTRANSFERASE"/>
    <property type="match status" value="1"/>
</dbReference>
<dbReference type="SUPFAM" id="SSF53335">
    <property type="entry name" value="S-adenosyl-L-methionine-dependent methyltransferases"/>
    <property type="match status" value="1"/>
</dbReference>
<feature type="domain" description="Methyltransferase small" evidence="1">
    <location>
        <begin position="39"/>
        <end position="179"/>
    </location>
</feature>
<dbReference type="EMBL" id="QSKF01000012">
    <property type="protein sequence ID" value="RHE38230.1"/>
    <property type="molecule type" value="Genomic_DNA"/>
</dbReference>
<organism evidence="2 3">
    <name type="scientific">Blautia obeum</name>
    <dbReference type="NCBI Taxonomy" id="40520"/>
    <lineage>
        <taxon>Bacteria</taxon>
        <taxon>Bacillati</taxon>
        <taxon>Bacillota</taxon>
        <taxon>Clostridia</taxon>
        <taxon>Lachnospirales</taxon>
        <taxon>Lachnospiraceae</taxon>
        <taxon>Blautia</taxon>
    </lineage>
</organism>
<dbReference type="GO" id="GO:0008168">
    <property type="term" value="F:methyltransferase activity"/>
    <property type="evidence" value="ECO:0007669"/>
    <property type="project" value="UniProtKB-KW"/>
</dbReference>
<accession>A0A414J298</accession>
<evidence type="ECO:0000259" key="1">
    <source>
        <dbReference type="Pfam" id="PF05175"/>
    </source>
</evidence>
<keyword evidence="2" id="KW-0489">Methyltransferase</keyword>